<keyword evidence="10 13" id="KW-0408">Iron</keyword>
<reference evidence="16" key="1">
    <citation type="submission" date="2020-10" db="EMBL/GenBank/DDBJ databases">
        <authorList>
            <person name="Gilroy R."/>
        </authorList>
    </citation>
    <scope>NUCLEOTIDE SEQUENCE</scope>
    <source>
        <strain evidence="16">10669</strain>
    </source>
</reference>
<feature type="binding site" evidence="13">
    <location>
        <position position="49"/>
    </location>
    <ligand>
        <name>[4Fe-4S] cluster</name>
        <dbReference type="ChEBI" id="CHEBI:49883"/>
        <note>4Fe-4S-S-AdoMet</note>
    </ligand>
</feature>
<dbReference type="InterPro" id="IPR010722">
    <property type="entry name" value="BATS_dom"/>
</dbReference>
<dbReference type="InterPro" id="IPR058240">
    <property type="entry name" value="rSAM_sf"/>
</dbReference>
<feature type="binding site" evidence="13">
    <location>
        <position position="93"/>
    </location>
    <ligand>
        <name>[2Fe-2S] cluster</name>
        <dbReference type="ChEBI" id="CHEBI:190135"/>
    </ligand>
</feature>
<dbReference type="Pfam" id="PF04055">
    <property type="entry name" value="Radical_SAM"/>
    <property type="match status" value="1"/>
</dbReference>
<evidence type="ECO:0000313" key="16">
    <source>
        <dbReference type="EMBL" id="HIV04104.1"/>
    </source>
</evidence>
<dbReference type="SFLD" id="SFLDF00272">
    <property type="entry name" value="biotin_synthase"/>
    <property type="match status" value="1"/>
</dbReference>
<evidence type="ECO:0000256" key="3">
    <source>
        <dbReference type="ARBA" id="ARBA00012236"/>
    </source>
</evidence>
<keyword evidence="7 13" id="KW-0001">2Fe-2S</keyword>
<dbReference type="GO" id="GO:0004076">
    <property type="term" value="F:biotin synthase activity"/>
    <property type="evidence" value="ECO:0007669"/>
    <property type="project" value="UniProtKB-UniRule"/>
</dbReference>
<keyword evidence="11 13" id="KW-0411">Iron-sulfur</keyword>
<dbReference type="GO" id="GO:0005506">
    <property type="term" value="F:iron ion binding"/>
    <property type="evidence" value="ECO:0007669"/>
    <property type="project" value="UniProtKB-UniRule"/>
</dbReference>
<feature type="binding site" evidence="13">
    <location>
        <position position="185"/>
    </location>
    <ligand>
        <name>[2Fe-2S] cluster</name>
        <dbReference type="ChEBI" id="CHEBI:190135"/>
    </ligand>
</feature>
<comment type="caution">
    <text evidence="16">The sequence shown here is derived from an EMBL/GenBank/DDBJ whole genome shotgun (WGS) entry which is preliminary data.</text>
</comment>
<dbReference type="SFLD" id="SFLDS00029">
    <property type="entry name" value="Radical_SAM"/>
    <property type="match status" value="1"/>
</dbReference>
<dbReference type="PANTHER" id="PTHR22976:SF2">
    <property type="entry name" value="BIOTIN SYNTHASE, MITOCHONDRIAL"/>
    <property type="match status" value="1"/>
</dbReference>
<feature type="binding site" evidence="13">
    <location>
        <position position="257"/>
    </location>
    <ligand>
        <name>[2Fe-2S] cluster</name>
        <dbReference type="ChEBI" id="CHEBI:190135"/>
    </ligand>
</feature>
<dbReference type="PROSITE" id="PS51918">
    <property type="entry name" value="RADICAL_SAM"/>
    <property type="match status" value="1"/>
</dbReference>
<dbReference type="Proteomes" id="UP000886812">
    <property type="component" value="Unassembled WGS sequence"/>
</dbReference>
<evidence type="ECO:0000256" key="9">
    <source>
        <dbReference type="ARBA" id="ARBA00022756"/>
    </source>
</evidence>
<evidence type="ECO:0000256" key="10">
    <source>
        <dbReference type="ARBA" id="ARBA00023004"/>
    </source>
</evidence>
<comment type="cofactor">
    <cofactor evidence="13">
        <name>[4Fe-4S] cluster</name>
        <dbReference type="ChEBI" id="CHEBI:49883"/>
    </cofactor>
    <text evidence="13">Binds 1 [4Fe-4S] cluster. The cluster is coordinated with 3 cysteines and an exchangeable S-adenosyl-L-methionine.</text>
</comment>
<dbReference type="Pfam" id="PF06968">
    <property type="entry name" value="BATS"/>
    <property type="match status" value="1"/>
</dbReference>
<feature type="binding site" evidence="13">
    <location>
        <position position="125"/>
    </location>
    <ligand>
        <name>[2Fe-2S] cluster</name>
        <dbReference type="ChEBI" id="CHEBI:190135"/>
    </ligand>
</feature>
<evidence type="ECO:0000256" key="11">
    <source>
        <dbReference type="ARBA" id="ARBA00023014"/>
    </source>
</evidence>
<reference evidence="16" key="2">
    <citation type="journal article" date="2021" name="PeerJ">
        <title>Extensive microbial diversity within the chicken gut microbiome revealed by metagenomics and culture.</title>
        <authorList>
            <person name="Gilroy R."/>
            <person name="Ravi A."/>
            <person name="Getino M."/>
            <person name="Pursley I."/>
            <person name="Horton D.L."/>
            <person name="Alikhan N.F."/>
            <person name="Baker D."/>
            <person name="Gharbi K."/>
            <person name="Hall N."/>
            <person name="Watson M."/>
            <person name="Adriaenssens E.M."/>
            <person name="Foster-Nyarko E."/>
            <person name="Jarju S."/>
            <person name="Secka A."/>
            <person name="Antonio M."/>
            <person name="Oren A."/>
            <person name="Chaudhuri R.R."/>
            <person name="La Ragione R."/>
            <person name="Hildebrand F."/>
            <person name="Pallen M.J."/>
        </authorList>
    </citation>
    <scope>NUCLEOTIDE SEQUENCE</scope>
    <source>
        <strain evidence="16">10669</strain>
    </source>
</reference>
<organism evidence="16 17">
    <name type="scientific">Candidatus Spyradosoma merdigallinarum</name>
    <dbReference type="NCBI Taxonomy" id="2840950"/>
    <lineage>
        <taxon>Bacteria</taxon>
        <taxon>Pseudomonadati</taxon>
        <taxon>Verrucomicrobiota</taxon>
        <taxon>Opitutia</taxon>
        <taxon>Opitutia incertae sedis</taxon>
        <taxon>Candidatus Spyradosoma</taxon>
    </lineage>
</organism>
<keyword evidence="8 13" id="KW-0479">Metal-binding</keyword>
<name>A0A9D1T166_9BACT</name>
<protein>
    <recommendedName>
        <fullName evidence="3 13">Biotin synthase</fullName>
        <ecNumber evidence="3 13">2.8.1.6</ecNumber>
    </recommendedName>
</protein>
<keyword evidence="4 13" id="KW-0004">4Fe-4S</keyword>
<dbReference type="CDD" id="cd01335">
    <property type="entry name" value="Radical_SAM"/>
    <property type="match status" value="1"/>
</dbReference>
<comment type="pathway">
    <text evidence="1 13">Cofactor biosynthesis; biotin biosynthesis; biotin from 7,8-diaminononanoate: step 2/2.</text>
</comment>
<dbReference type="SUPFAM" id="SSF102114">
    <property type="entry name" value="Radical SAM enzymes"/>
    <property type="match status" value="1"/>
</dbReference>
<comment type="catalytic activity">
    <reaction evidence="12 13">
        <text>(4R,5S)-dethiobiotin + (sulfur carrier)-SH + 2 reduced [2Fe-2S]-[ferredoxin] + 2 S-adenosyl-L-methionine = (sulfur carrier)-H + biotin + 2 5'-deoxyadenosine + 2 L-methionine + 2 oxidized [2Fe-2S]-[ferredoxin]</text>
        <dbReference type="Rhea" id="RHEA:22060"/>
        <dbReference type="Rhea" id="RHEA-COMP:10000"/>
        <dbReference type="Rhea" id="RHEA-COMP:10001"/>
        <dbReference type="Rhea" id="RHEA-COMP:14737"/>
        <dbReference type="Rhea" id="RHEA-COMP:14739"/>
        <dbReference type="ChEBI" id="CHEBI:17319"/>
        <dbReference type="ChEBI" id="CHEBI:29917"/>
        <dbReference type="ChEBI" id="CHEBI:33737"/>
        <dbReference type="ChEBI" id="CHEBI:33738"/>
        <dbReference type="ChEBI" id="CHEBI:57586"/>
        <dbReference type="ChEBI" id="CHEBI:57844"/>
        <dbReference type="ChEBI" id="CHEBI:59789"/>
        <dbReference type="ChEBI" id="CHEBI:64428"/>
        <dbReference type="ChEBI" id="CHEBI:149473"/>
        <dbReference type="EC" id="2.8.1.6"/>
    </reaction>
</comment>
<dbReference type="SFLD" id="SFLDG01060">
    <property type="entry name" value="BATS_domain_containing"/>
    <property type="match status" value="1"/>
</dbReference>
<dbReference type="AlphaFoldDB" id="A0A9D1T166"/>
<comment type="similarity">
    <text evidence="2 13">Belongs to the radical SAM superfamily. Biotin synthase family.</text>
</comment>
<dbReference type="InterPro" id="IPR006638">
    <property type="entry name" value="Elp3/MiaA/NifB-like_rSAM"/>
</dbReference>
<proteinExistence type="inferred from homology"/>
<dbReference type="Gene3D" id="3.20.20.70">
    <property type="entry name" value="Aldolase class I"/>
    <property type="match status" value="1"/>
</dbReference>
<evidence type="ECO:0000256" key="13">
    <source>
        <dbReference type="HAMAP-Rule" id="MF_01694"/>
    </source>
</evidence>
<accession>A0A9D1T166</accession>
<dbReference type="EC" id="2.8.1.6" evidence="3 13"/>
<evidence type="ECO:0000256" key="8">
    <source>
        <dbReference type="ARBA" id="ARBA00022723"/>
    </source>
</evidence>
<dbReference type="SFLD" id="SFLDG01278">
    <property type="entry name" value="biotin_synthase_like"/>
    <property type="match status" value="1"/>
</dbReference>
<evidence type="ECO:0000256" key="1">
    <source>
        <dbReference type="ARBA" id="ARBA00004942"/>
    </source>
</evidence>
<comment type="subunit">
    <text evidence="13">Homodimer.</text>
</comment>
<dbReference type="PANTHER" id="PTHR22976">
    <property type="entry name" value="BIOTIN SYNTHASE"/>
    <property type="match status" value="1"/>
</dbReference>
<evidence type="ECO:0000256" key="4">
    <source>
        <dbReference type="ARBA" id="ARBA00022485"/>
    </source>
</evidence>
<dbReference type="SMART" id="SM00729">
    <property type="entry name" value="Elp3"/>
    <property type="match status" value="1"/>
</dbReference>
<evidence type="ECO:0000256" key="7">
    <source>
        <dbReference type="ARBA" id="ARBA00022714"/>
    </source>
</evidence>
<dbReference type="InterPro" id="IPR002684">
    <property type="entry name" value="Biotin_synth/BioAB"/>
</dbReference>
<dbReference type="InterPro" id="IPR013785">
    <property type="entry name" value="Aldolase_TIM"/>
</dbReference>
<dbReference type="NCBIfam" id="TIGR00433">
    <property type="entry name" value="bioB"/>
    <property type="match status" value="1"/>
</dbReference>
<dbReference type="GO" id="GO:0009102">
    <property type="term" value="P:biotin biosynthetic process"/>
    <property type="evidence" value="ECO:0007669"/>
    <property type="project" value="UniProtKB-UniRule"/>
</dbReference>
<feature type="domain" description="Radical SAM core" evidence="15">
    <location>
        <begin position="34"/>
        <end position="262"/>
    </location>
</feature>
<dbReference type="InterPro" id="IPR024177">
    <property type="entry name" value="Biotin_synthase"/>
</dbReference>
<comment type="function">
    <text evidence="13">Catalyzes the conversion of dethiobiotin (DTB) to biotin by the insertion of a sulfur atom into dethiobiotin via a radical-based mechanism.</text>
</comment>
<keyword evidence="5 13" id="KW-0808">Transferase</keyword>
<dbReference type="GO" id="GO:0051539">
    <property type="term" value="F:4 iron, 4 sulfur cluster binding"/>
    <property type="evidence" value="ECO:0007669"/>
    <property type="project" value="UniProtKB-KW"/>
</dbReference>
<comment type="cofactor">
    <cofactor evidence="13">
        <name>[2Fe-2S] cluster</name>
        <dbReference type="ChEBI" id="CHEBI:190135"/>
    </cofactor>
    <text evidence="13">Binds 1 [2Fe-2S] cluster. The cluster is coordinated with 3 cysteines and 1 arginine.</text>
</comment>
<evidence type="ECO:0000256" key="5">
    <source>
        <dbReference type="ARBA" id="ARBA00022679"/>
    </source>
</evidence>
<feature type="region of interest" description="Disordered" evidence="14">
    <location>
        <begin position="337"/>
        <end position="363"/>
    </location>
</feature>
<keyword evidence="6 13" id="KW-0949">S-adenosyl-L-methionine</keyword>
<sequence>MIYYLEDVRKVYNLPLPTLIYYAQEIHQQTQVPDAVQINMLQSIKTGACPEDCAYCPQSSRSETGVKPEPLMDPEAVVEAAKKAKAAGASRFCMGAAWRRVNDGPQFESVLASVRGVKALGLQVCCTLGLITEEQARRLKEAGCDIYNHNLDTSREYYPEIISTRTYDDRLETIRNVQAAGMGVCSGGILGMGETVDDRLKMLIELANMEKQPESVPINALIPCPGTPLEGRPPVDVFEFVRIIAVARILMPKAIVRISAGRAQMSDEAQALCFAAGANSIFLGDKLLTTPNGPVAKDFALLARLGLRPLDPEEFRRKMNGCKGDGSCGNCTCGGDHDHHHHHHGDDEKKAAPAPATEEEGVPEFAKKHEHELSENGTWARGCDCGGEH</sequence>
<dbReference type="EMBL" id="DVOG01000076">
    <property type="protein sequence ID" value="HIV04104.1"/>
    <property type="molecule type" value="Genomic_DNA"/>
</dbReference>
<keyword evidence="9 13" id="KW-0093">Biotin biosynthesis</keyword>
<feature type="binding site" evidence="13">
    <location>
        <position position="56"/>
    </location>
    <ligand>
        <name>[4Fe-4S] cluster</name>
        <dbReference type="ChEBI" id="CHEBI:49883"/>
        <note>4Fe-4S-S-AdoMet</note>
    </ligand>
</feature>
<dbReference type="GO" id="GO:0051537">
    <property type="term" value="F:2 iron, 2 sulfur cluster binding"/>
    <property type="evidence" value="ECO:0007669"/>
    <property type="project" value="UniProtKB-KW"/>
</dbReference>
<evidence type="ECO:0000256" key="2">
    <source>
        <dbReference type="ARBA" id="ARBA00010765"/>
    </source>
</evidence>
<dbReference type="SMART" id="SM00876">
    <property type="entry name" value="BATS"/>
    <property type="match status" value="1"/>
</dbReference>
<evidence type="ECO:0000256" key="12">
    <source>
        <dbReference type="ARBA" id="ARBA00051157"/>
    </source>
</evidence>
<evidence type="ECO:0000256" key="6">
    <source>
        <dbReference type="ARBA" id="ARBA00022691"/>
    </source>
</evidence>
<dbReference type="InterPro" id="IPR007197">
    <property type="entry name" value="rSAM"/>
</dbReference>
<feature type="binding site" evidence="13">
    <location>
        <position position="53"/>
    </location>
    <ligand>
        <name>[4Fe-4S] cluster</name>
        <dbReference type="ChEBI" id="CHEBI:49883"/>
        <note>4Fe-4S-S-AdoMet</note>
    </ligand>
</feature>
<dbReference type="HAMAP" id="MF_01694">
    <property type="entry name" value="BioB"/>
    <property type="match status" value="1"/>
</dbReference>
<gene>
    <name evidence="13 16" type="primary">bioB</name>
    <name evidence="16" type="ORF">IAC75_03000</name>
</gene>
<evidence type="ECO:0000256" key="14">
    <source>
        <dbReference type="SAM" id="MobiDB-lite"/>
    </source>
</evidence>
<evidence type="ECO:0000259" key="15">
    <source>
        <dbReference type="PROSITE" id="PS51918"/>
    </source>
</evidence>
<evidence type="ECO:0000313" key="17">
    <source>
        <dbReference type="Proteomes" id="UP000886812"/>
    </source>
</evidence>